<feature type="domain" description="Alpha/beta hydrolase fold-3" evidence="4">
    <location>
        <begin position="82"/>
        <end position="288"/>
    </location>
</feature>
<feature type="domain" description="SGNH hydrolase-type esterase" evidence="5">
    <location>
        <begin position="415"/>
        <end position="591"/>
    </location>
</feature>
<dbReference type="OrthoDB" id="128186at2"/>
<sequence length="628" mass="66962">MPIAPEIARVVDLLEAEASAAGKPSLEQMRADHEANTARFTPLRARASVASIHTREIPGPDGPVPVRIYRPHRRVAGTCPTMLWFHGGGWMTGSLETADIAARELCAADMVVVSVQYRLAPESPFPAGLEDGLVALRWVCDAVDELGGDADRIAVGGDSAGGNLAAVLALMARDLGVDVAAQLLLYPLVDADAGTAYRSRVDQADGPLLRTAEIEWIITQYLRPGSDPRDPHVSPIHASDHAGLAPAVIVTVEFDPLRDEAEAYADALTAAGVQVTKRRVPGLVHGCFDMIGVSPTARDAIDDAIADLLRHLRTGDVPRDDEPSRSPDDTSHSGVFFARFVHPERYPLIARSPLPAADVRRLAGGLVGLDEEAYGSAANRFASSAATAAVELLDDADFAAAVRRLPFRTGDRVLALGDSITDDACSWAEILRAVLQATQAGAEIVNAGIVGDTTTDAIGRADLLVAARPTWVIQLLGSNDVRRHGHAAQVRMLTLGETLRNFRAIEQLIAEDARARLIRMTPTPVRDDQSRAWEHFAVHGLSWRSADVAEVARELLRLDADAVDLHTALSGPGIENWLLPDGVHPTVAGQQQILRALVHHLAERDSPTGPPATRDAGPGDRTSATAGS</sequence>
<proteinExistence type="inferred from homology"/>
<dbReference type="InterPro" id="IPR002168">
    <property type="entry name" value="Lipase_GDXG_HIS_AS"/>
</dbReference>
<organism evidence="6 7">
    <name type="scientific">Conexibacter woesei (strain DSM 14684 / CCUG 47730 / CIP 108061 / JCM 11494 / NBRC 100937 / ID131577)</name>
    <dbReference type="NCBI Taxonomy" id="469383"/>
    <lineage>
        <taxon>Bacteria</taxon>
        <taxon>Bacillati</taxon>
        <taxon>Actinomycetota</taxon>
        <taxon>Thermoleophilia</taxon>
        <taxon>Solirubrobacterales</taxon>
        <taxon>Conexibacteraceae</taxon>
        <taxon>Conexibacter</taxon>
    </lineage>
</organism>
<dbReference type="Proteomes" id="UP000008229">
    <property type="component" value="Chromosome"/>
</dbReference>
<dbReference type="Gene3D" id="3.40.50.1110">
    <property type="entry name" value="SGNH hydrolase"/>
    <property type="match status" value="1"/>
</dbReference>
<dbReference type="SUPFAM" id="SSF53474">
    <property type="entry name" value="alpha/beta-Hydrolases"/>
    <property type="match status" value="1"/>
</dbReference>
<dbReference type="InterPro" id="IPR036514">
    <property type="entry name" value="SGNH_hydro_sf"/>
</dbReference>
<dbReference type="eggNOG" id="COG0657">
    <property type="taxonomic scope" value="Bacteria"/>
</dbReference>
<dbReference type="Pfam" id="PF07859">
    <property type="entry name" value="Abhydrolase_3"/>
    <property type="match status" value="1"/>
</dbReference>
<dbReference type="PANTHER" id="PTHR48081">
    <property type="entry name" value="AB HYDROLASE SUPERFAMILY PROTEIN C4A8.06C"/>
    <property type="match status" value="1"/>
</dbReference>
<evidence type="ECO:0000256" key="1">
    <source>
        <dbReference type="ARBA" id="ARBA00010515"/>
    </source>
</evidence>
<dbReference type="STRING" id="469383.Cwoe_1266"/>
<dbReference type="KEGG" id="cwo:Cwoe_1266"/>
<evidence type="ECO:0000256" key="3">
    <source>
        <dbReference type="SAM" id="MobiDB-lite"/>
    </source>
</evidence>
<accession>D3FEM1</accession>
<keyword evidence="2 6" id="KW-0378">Hydrolase</keyword>
<dbReference type="InterPro" id="IPR013094">
    <property type="entry name" value="AB_hydrolase_3"/>
</dbReference>
<reference evidence="7" key="2">
    <citation type="submission" date="2010-01" db="EMBL/GenBank/DDBJ databases">
        <title>The complete genome of Conexibacter woesei DSM 14684.</title>
        <authorList>
            <consortium name="US DOE Joint Genome Institute (JGI-PGF)"/>
            <person name="Lucas S."/>
            <person name="Copeland A."/>
            <person name="Lapidus A."/>
            <person name="Glavina del Rio T."/>
            <person name="Dalin E."/>
            <person name="Tice H."/>
            <person name="Bruce D."/>
            <person name="Goodwin L."/>
            <person name="Pitluck S."/>
            <person name="Kyrpides N."/>
            <person name="Mavromatis K."/>
            <person name="Ivanova N."/>
            <person name="Mikhailova N."/>
            <person name="Chertkov O."/>
            <person name="Brettin T."/>
            <person name="Detter J.C."/>
            <person name="Han C."/>
            <person name="Larimer F."/>
            <person name="Land M."/>
            <person name="Hauser L."/>
            <person name="Markowitz V."/>
            <person name="Cheng J.-F."/>
            <person name="Hugenholtz P."/>
            <person name="Woyke T."/>
            <person name="Wu D."/>
            <person name="Pukall R."/>
            <person name="Steenblock K."/>
            <person name="Schneider S."/>
            <person name="Klenk H.-P."/>
            <person name="Eisen J.A."/>
        </authorList>
    </citation>
    <scope>NUCLEOTIDE SEQUENCE [LARGE SCALE GENOMIC DNA]</scope>
    <source>
        <strain evidence="7">DSM 14684 / CIP 108061 / JCM 11494 / NBRC 100937 / ID131577</strain>
    </source>
</reference>
<dbReference type="GO" id="GO:0016787">
    <property type="term" value="F:hydrolase activity"/>
    <property type="evidence" value="ECO:0007669"/>
    <property type="project" value="UniProtKB-KW"/>
</dbReference>
<reference evidence="6 7" key="1">
    <citation type="journal article" date="2010" name="Stand. Genomic Sci.">
        <title>Complete genome sequence of Conexibacter woesei type strain (ID131577).</title>
        <authorList>
            <person name="Pukall R."/>
            <person name="Lapidus A."/>
            <person name="Glavina Del Rio T."/>
            <person name="Copeland A."/>
            <person name="Tice H."/>
            <person name="Cheng J.-F."/>
            <person name="Lucas S."/>
            <person name="Chen F."/>
            <person name="Nolan M."/>
            <person name="Bruce D."/>
            <person name="Goodwin L."/>
            <person name="Pitluck S."/>
            <person name="Mavromatis K."/>
            <person name="Ivanova N."/>
            <person name="Ovchinnikova G."/>
            <person name="Pati A."/>
            <person name="Chen A."/>
            <person name="Palaniappan K."/>
            <person name="Land M."/>
            <person name="Hauser L."/>
            <person name="Chang Y.-J."/>
            <person name="Jeffries C.D."/>
            <person name="Chain P."/>
            <person name="Meincke L."/>
            <person name="Sims D."/>
            <person name="Brettin T."/>
            <person name="Detter J.C."/>
            <person name="Rohde M."/>
            <person name="Goeker M."/>
            <person name="Bristow J."/>
            <person name="Eisen J.A."/>
            <person name="Markowitz V."/>
            <person name="Kyrpides N.C."/>
            <person name="Klenk H.-P."/>
            <person name="Hugenholtz P."/>
        </authorList>
    </citation>
    <scope>NUCLEOTIDE SEQUENCE [LARGE SCALE GENOMIC DNA]</scope>
    <source>
        <strain evidence="7">DSM 14684 / CIP 108061 / JCM 11494 / NBRC 100937 / ID131577</strain>
    </source>
</reference>
<dbReference type="eggNOG" id="COG2755">
    <property type="taxonomic scope" value="Bacteria"/>
</dbReference>
<dbReference type="Gene3D" id="3.40.50.1820">
    <property type="entry name" value="alpha/beta hydrolase"/>
    <property type="match status" value="1"/>
</dbReference>
<dbReference type="EMBL" id="CP001854">
    <property type="protein sequence ID" value="ADB49695.1"/>
    <property type="molecule type" value="Genomic_DNA"/>
</dbReference>
<dbReference type="SUPFAM" id="SSF52266">
    <property type="entry name" value="SGNH hydrolase"/>
    <property type="match status" value="1"/>
</dbReference>
<dbReference type="RefSeq" id="WP_012932746.1">
    <property type="nucleotide sequence ID" value="NC_013739.1"/>
</dbReference>
<evidence type="ECO:0000313" key="7">
    <source>
        <dbReference type="Proteomes" id="UP000008229"/>
    </source>
</evidence>
<dbReference type="InterPro" id="IPR013830">
    <property type="entry name" value="SGNH_hydro"/>
</dbReference>
<name>D3FEM1_CONWI</name>
<keyword evidence="7" id="KW-1185">Reference proteome</keyword>
<evidence type="ECO:0000259" key="4">
    <source>
        <dbReference type="Pfam" id="PF07859"/>
    </source>
</evidence>
<gene>
    <name evidence="6" type="ordered locus">Cwoe_1266</name>
</gene>
<protein>
    <submittedName>
        <fullName evidence="6">Alpha/beta hydrolase fold-3 domain protein</fullName>
    </submittedName>
</protein>
<dbReference type="PROSITE" id="PS01173">
    <property type="entry name" value="LIPASE_GDXG_HIS"/>
    <property type="match status" value="1"/>
</dbReference>
<evidence type="ECO:0000256" key="2">
    <source>
        <dbReference type="ARBA" id="ARBA00022801"/>
    </source>
</evidence>
<dbReference type="PANTHER" id="PTHR48081:SF8">
    <property type="entry name" value="ALPHA_BETA HYDROLASE FOLD-3 DOMAIN-CONTAINING PROTEIN-RELATED"/>
    <property type="match status" value="1"/>
</dbReference>
<dbReference type="InterPro" id="IPR029058">
    <property type="entry name" value="AB_hydrolase_fold"/>
</dbReference>
<evidence type="ECO:0000259" key="5">
    <source>
        <dbReference type="Pfam" id="PF13472"/>
    </source>
</evidence>
<dbReference type="Pfam" id="PF13472">
    <property type="entry name" value="Lipase_GDSL_2"/>
    <property type="match status" value="1"/>
</dbReference>
<comment type="similarity">
    <text evidence="1">Belongs to the 'GDXG' lipolytic enzyme family.</text>
</comment>
<dbReference type="HOGENOM" id="CLU_435287_0_0_11"/>
<feature type="region of interest" description="Disordered" evidence="3">
    <location>
        <begin position="604"/>
        <end position="628"/>
    </location>
</feature>
<evidence type="ECO:0000313" key="6">
    <source>
        <dbReference type="EMBL" id="ADB49695.1"/>
    </source>
</evidence>
<dbReference type="InterPro" id="IPR050300">
    <property type="entry name" value="GDXG_lipolytic_enzyme"/>
</dbReference>
<dbReference type="AlphaFoldDB" id="D3FEM1"/>